<dbReference type="AlphaFoldDB" id="A0A915HZW0"/>
<keyword evidence="1" id="KW-1185">Reference proteome</keyword>
<dbReference type="WBParaSite" id="nRc.2.0.1.t07410-RA">
    <property type="protein sequence ID" value="nRc.2.0.1.t07410-RA"/>
    <property type="gene ID" value="nRc.2.0.1.g07410"/>
</dbReference>
<sequence length="114" mass="12546">MEAREQAVFATQPVAAGVRVGLHLAVPHVAAITIAKIQPKIEHRADNVVVHLSHELLSRLSECEAVRHLCRPVVENFGAAQLEEGWKQLWAALTVDAQINDGGMSLVYALFLFR</sequence>
<evidence type="ECO:0000313" key="2">
    <source>
        <dbReference type="WBParaSite" id="nRc.2.0.1.t07410-RA"/>
    </source>
</evidence>
<reference evidence="2" key="1">
    <citation type="submission" date="2022-11" db="UniProtKB">
        <authorList>
            <consortium name="WormBaseParasite"/>
        </authorList>
    </citation>
    <scope>IDENTIFICATION</scope>
</reference>
<evidence type="ECO:0000313" key="1">
    <source>
        <dbReference type="Proteomes" id="UP000887565"/>
    </source>
</evidence>
<proteinExistence type="predicted"/>
<accession>A0A915HZW0</accession>
<name>A0A915HZW0_ROMCU</name>
<dbReference type="Proteomes" id="UP000887565">
    <property type="component" value="Unplaced"/>
</dbReference>
<protein>
    <submittedName>
        <fullName evidence="2">Uncharacterized protein</fullName>
    </submittedName>
</protein>
<organism evidence="1 2">
    <name type="scientific">Romanomermis culicivorax</name>
    <name type="common">Nematode worm</name>
    <dbReference type="NCBI Taxonomy" id="13658"/>
    <lineage>
        <taxon>Eukaryota</taxon>
        <taxon>Metazoa</taxon>
        <taxon>Ecdysozoa</taxon>
        <taxon>Nematoda</taxon>
        <taxon>Enoplea</taxon>
        <taxon>Dorylaimia</taxon>
        <taxon>Mermithida</taxon>
        <taxon>Mermithoidea</taxon>
        <taxon>Mermithidae</taxon>
        <taxon>Romanomermis</taxon>
    </lineage>
</organism>